<gene>
    <name evidence="1" type="ORF">S01H4_60930</name>
</gene>
<accession>X1DPL5</accession>
<proteinExistence type="predicted"/>
<organism evidence="1">
    <name type="scientific">marine sediment metagenome</name>
    <dbReference type="NCBI Taxonomy" id="412755"/>
    <lineage>
        <taxon>unclassified sequences</taxon>
        <taxon>metagenomes</taxon>
        <taxon>ecological metagenomes</taxon>
    </lineage>
</organism>
<dbReference type="AlphaFoldDB" id="X1DPL5"/>
<evidence type="ECO:0000313" key="1">
    <source>
        <dbReference type="EMBL" id="GAH06929.1"/>
    </source>
</evidence>
<name>X1DPL5_9ZZZZ</name>
<reference evidence="1" key="1">
    <citation type="journal article" date="2014" name="Front. Microbiol.">
        <title>High frequency of phylogenetically diverse reductive dehalogenase-homologous genes in deep subseafloor sedimentary metagenomes.</title>
        <authorList>
            <person name="Kawai M."/>
            <person name="Futagami T."/>
            <person name="Toyoda A."/>
            <person name="Takaki Y."/>
            <person name="Nishi S."/>
            <person name="Hori S."/>
            <person name="Arai W."/>
            <person name="Tsubouchi T."/>
            <person name="Morono Y."/>
            <person name="Uchiyama I."/>
            <person name="Ito T."/>
            <person name="Fujiyama A."/>
            <person name="Inagaki F."/>
            <person name="Takami H."/>
        </authorList>
    </citation>
    <scope>NUCLEOTIDE SEQUENCE</scope>
    <source>
        <strain evidence="1">Expedition CK06-06</strain>
    </source>
</reference>
<sequence>MEDLERELIEKGYFKLSAGQSNGRQTLQSTEKWSLLIHNLAQHNMKRVDEDNVSFSIITPEQIRMAIMEL</sequence>
<comment type="caution">
    <text evidence="1">The sequence shown here is derived from an EMBL/GenBank/DDBJ whole genome shotgun (WGS) entry which is preliminary data.</text>
</comment>
<dbReference type="EMBL" id="BART01036026">
    <property type="protein sequence ID" value="GAH06929.1"/>
    <property type="molecule type" value="Genomic_DNA"/>
</dbReference>
<protein>
    <submittedName>
        <fullName evidence="1">Uncharacterized protein</fullName>
    </submittedName>
</protein>